<dbReference type="InterPro" id="IPR029052">
    <property type="entry name" value="Metallo-depent_PP-like"/>
</dbReference>
<dbReference type="AlphaFoldDB" id="A0A081C191"/>
<dbReference type="GO" id="GO:0000166">
    <property type="term" value="F:nucleotide binding"/>
    <property type="evidence" value="ECO:0007669"/>
    <property type="project" value="UniProtKB-KW"/>
</dbReference>
<dbReference type="Proteomes" id="UP000030661">
    <property type="component" value="Unassembled WGS sequence"/>
</dbReference>
<dbReference type="GO" id="GO:0046872">
    <property type="term" value="F:metal ion binding"/>
    <property type="evidence" value="ECO:0007669"/>
    <property type="project" value="InterPro"/>
</dbReference>
<dbReference type="Gene3D" id="3.90.780.10">
    <property type="entry name" value="5'-Nucleotidase, C-terminal domain"/>
    <property type="match status" value="1"/>
</dbReference>
<dbReference type="PANTHER" id="PTHR11575:SF24">
    <property type="entry name" value="5'-NUCLEOTIDASE"/>
    <property type="match status" value="1"/>
</dbReference>
<dbReference type="SUPFAM" id="SSF55816">
    <property type="entry name" value="5'-nucleotidase (syn. UDP-sugar hydrolase), C-terminal domain"/>
    <property type="match status" value="1"/>
</dbReference>
<keyword evidence="1" id="KW-0732">Signal</keyword>
<name>A0A081C191_VECG1</name>
<organism evidence="5">
    <name type="scientific">Vecturithrix granuli</name>
    <dbReference type="NCBI Taxonomy" id="1499967"/>
    <lineage>
        <taxon>Bacteria</taxon>
        <taxon>Candidatus Moduliflexota</taxon>
        <taxon>Candidatus Vecturitrichia</taxon>
        <taxon>Candidatus Vecturitrichales</taxon>
        <taxon>Candidatus Vecturitrichaceae</taxon>
        <taxon>Candidatus Vecturithrix</taxon>
    </lineage>
</organism>
<dbReference type="InterPro" id="IPR006146">
    <property type="entry name" value="5'-Nucleotdase_CS"/>
</dbReference>
<evidence type="ECO:0000313" key="5">
    <source>
        <dbReference type="EMBL" id="GAK58346.1"/>
    </source>
</evidence>
<evidence type="ECO:0000259" key="3">
    <source>
        <dbReference type="Pfam" id="PF00149"/>
    </source>
</evidence>
<proteinExistence type="inferred from homology"/>
<dbReference type="InterPro" id="IPR004843">
    <property type="entry name" value="Calcineurin-like_PHP"/>
</dbReference>
<dbReference type="GO" id="GO:0009166">
    <property type="term" value="P:nucleotide catabolic process"/>
    <property type="evidence" value="ECO:0007669"/>
    <property type="project" value="InterPro"/>
</dbReference>
<dbReference type="PANTHER" id="PTHR11575">
    <property type="entry name" value="5'-NUCLEOTIDASE-RELATED"/>
    <property type="match status" value="1"/>
</dbReference>
<dbReference type="SUPFAM" id="SSF56300">
    <property type="entry name" value="Metallo-dependent phosphatases"/>
    <property type="match status" value="1"/>
</dbReference>
<gene>
    <name evidence="5" type="ORF">U27_05320</name>
</gene>
<dbReference type="GO" id="GO:0030288">
    <property type="term" value="C:outer membrane-bounded periplasmic space"/>
    <property type="evidence" value="ECO:0007669"/>
    <property type="project" value="TreeGrafter"/>
</dbReference>
<dbReference type="Pfam" id="PF02872">
    <property type="entry name" value="5_nucleotid_C"/>
    <property type="match status" value="1"/>
</dbReference>
<dbReference type="Gene3D" id="3.60.21.10">
    <property type="match status" value="1"/>
</dbReference>
<evidence type="ECO:0000313" key="6">
    <source>
        <dbReference type="Proteomes" id="UP000030661"/>
    </source>
</evidence>
<dbReference type="EMBL" id="DF820467">
    <property type="protein sequence ID" value="GAK58346.1"/>
    <property type="molecule type" value="Genomic_DNA"/>
</dbReference>
<dbReference type="PRINTS" id="PR01607">
    <property type="entry name" value="APYRASEFAMLY"/>
</dbReference>
<evidence type="ECO:0000256" key="1">
    <source>
        <dbReference type="ARBA" id="ARBA00022729"/>
    </source>
</evidence>
<dbReference type="InterPro" id="IPR008334">
    <property type="entry name" value="5'-Nucleotdase_C"/>
</dbReference>
<comment type="similarity">
    <text evidence="2">Belongs to the 5'-nucleotidase family.</text>
</comment>
<dbReference type="InterPro" id="IPR036907">
    <property type="entry name" value="5'-Nucleotdase_C_sf"/>
</dbReference>
<accession>A0A081C191</accession>
<dbReference type="eggNOG" id="COG0737">
    <property type="taxonomic scope" value="Bacteria"/>
</dbReference>
<evidence type="ECO:0000259" key="4">
    <source>
        <dbReference type="Pfam" id="PF02872"/>
    </source>
</evidence>
<dbReference type="InterPro" id="IPR006179">
    <property type="entry name" value="5_nucleotidase/apyrase"/>
</dbReference>
<keyword evidence="6" id="KW-1185">Reference proteome</keyword>
<keyword evidence="2" id="KW-0547">Nucleotide-binding</keyword>
<protein>
    <submittedName>
        <fullName evidence="5">5'-Nucleotidase domain protein</fullName>
    </submittedName>
</protein>
<evidence type="ECO:0000256" key="2">
    <source>
        <dbReference type="RuleBase" id="RU362119"/>
    </source>
</evidence>
<dbReference type="GO" id="GO:0008768">
    <property type="term" value="F:UDP-sugar diphosphatase activity"/>
    <property type="evidence" value="ECO:0007669"/>
    <property type="project" value="TreeGrafter"/>
</dbReference>
<feature type="domain" description="Calcineurin-like phosphoesterase" evidence="3">
    <location>
        <begin position="34"/>
        <end position="250"/>
    </location>
</feature>
<dbReference type="GO" id="GO:0008253">
    <property type="term" value="F:5'-nucleotidase activity"/>
    <property type="evidence" value="ECO:0007669"/>
    <property type="project" value="TreeGrafter"/>
</dbReference>
<dbReference type="PROSITE" id="PS00786">
    <property type="entry name" value="5_NUCLEOTIDASE_2"/>
    <property type="match status" value="1"/>
</dbReference>
<dbReference type="HOGENOM" id="CLU_005854_7_3_0"/>
<feature type="domain" description="5'-Nucleotidase C-terminal" evidence="4">
    <location>
        <begin position="362"/>
        <end position="494"/>
    </location>
</feature>
<dbReference type="Pfam" id="PF00149">
    <property type="entry name" value="Metallophos"/>
    <property type="match status" value="1"/>
</dbReference>
<sequence length="530" mass="57903">MKRSKIFIRLIVFVSIVCVLFSATTAFAKIYHLTILHNSDHHGHFTKFSWNGIPDVGGMAARSTLINIVRAEVEKAGGHVLLLSGGDVNIGVPESDLLDAEPDFKLMNLLGYDAMVLGNHEFDKALDVLMKQREWAGFPFLAANVVKKGTGEPLVDPYIIKELDGLKVAIFGLTMEETKILALPQPLETLEIRSVIETSQELVPKLRAQADVVIALSHIGFYETSGAGYRTPGDLKLAQEVPGIAVIVGGQSGTVLEEPEIIGNTLIVHAGEYGLYVGRLDLTIDSDTDDITEYTYKLLPVNLKRQVTYHDISYYMYVDNGYVEDSEVLEFIHPYLEQTAELLSQPAGEALVQLVGDKKIIRSQETNLANFVTDSMRAKTGAEIAFCNAGGIRADIAAGPIAYRDVLKVLPFGNTLVLLDMTGEQIRDVLDYAATIKPGNGGFLHASGLTWTNNRGIPEQGMIGGKPIESENMYKVVINNFLAAGGDGYTMFKEAPQYDTGFTDASALREYIMKAGKVAPKVEGRLTIIE</sequence>
<reference evidence="5" key="1">
    <citation type="journal article" date="2015" name="PeerJ">
        <title>First genomic representation of candidate bacterial phylum KSB3 points to enhanced environmental sensing as a trigger of wastewater bulking.</title>
        <authorList>
            <person name="Sekiguchi Y."/>
            <person name="Ohashi A."/>
            <person name="Parks D.H."/>
            <person name="Yamauchi T."/>
            <person name="Tyson G.W."/>
            <person name="Hugenholtz P."/>
        </authorList>
    </citation>
    <scope>NUCLEOTIDE SEQUENCE [LARGE SCALE GENOMIC DNA]</scope>
</reference>
<dbReference type="STRING" id="1499967.U27_05320"/>
<keyword evidence="2" id="KW-0378">Hydrolase</keyword>